<evidence type="ECO:0000256" key="5">
    <source>
        <dbReference type="ARBA" id="ARBA00023136"/>
    </source>
</evidence>
<evidence type="ECO:0000256" key="2">
    <source>
        <dbReference type="ARBA" id="ARBA00009773"/>
    </source>
</evidence>
<keyword evidence="4 6" id="KW-1133">Transmembrane helix</keyword>
<sequence>MNKPNGQWIYKLGFLLFILVILYVVLLLKPLWWPILHILLIACIPLLIGAFIAYLLHPVVEFLHKRGFHRGIAIIVIYLLFFGGIAYGVYRGFPLMIEQMTDLSEHIPEFADHYRDGVTYLQTSTKHWPDGLQDQIDERVELFELWLTRTVSNSINTLMKFINFILALAVIPFISFYLLKDFQKVKRTAWSLTPKKWRRPALKFFRDLDHSLGGYIRGLLLDCTFISVISMLAFWLLHIRYPILLGLIMGVTNVIPYFGPIIGAIPVSIIAATISLKTVLFVLIVIFGLEFIEGNILSPLIFGKSLHLHPLFIIIALIFGEEVGGVVGMILSVPTLVILKVVIIHAHHHFMRMKRIKQVDKLD</sequence>
<comment type="subcellular location">
    <subcellularLocation>
        <location evidence="1">Membrane</location>
        <topology evidence="1">Multi-pass membrane protein</topology>
    </subcellularLocation>
</comment>
<accession>A0A0A6VGY1</accession>
<evidence type="ECO:0000313" key="7">
    <source>
        <dbReference type="EMBL" id="KHD86831.1"/>
    </source>
</evidence>
<feature type="transmembrane region" description="Helical" evidence="6">
    <location>
        <begin position="301"/>
        <end position="320"/>
    </location>
</feature>
<dbReference type="PANTHER" id="PTHR21716">
    <property type="entry name" value="TRANSMEMBRANE PROTEIN"/>
    <property type="match status" value="1"/>
</dbReference>
<reference evidence="8 10" key="3">
    <citation type="submission" date="2020-03" db="EMBL/GenBank/DDBJ databases">
        <title>Bacillus aquiflavi sp. nov., isolated from yellow water of strong flavor Chinese baijiu in Yibin region of China.</title>
        <authorList>
            <person name="Xie J."/>
        </authorList>
    </citation>
    <scope>NUCLEOTIDE SEQUENCE [LARGE SCALE GENOMIC DNA]</scope>
    <source>
        <strain evidence="8 10">Gsoil 114</strain>
    </source>
</reference>
<dbReference type="AlphaFoldDB" id="A0A0A6VGY1"/>
<evidence type="ECO:0000256" key="3">
    <source>
        <dbReference type="ARBA" id="ARBA00022692"/>
    </source>
</evidence>
<reference evidence="7 9" key="1">
    <citation type="submission" date="2014-10" db="EMBL/GenBank/DDBJ databases">
        <title>Draft genome of phytase producing Bacillus ginsengihumi strain M2.11.</title>
        <authorList>
            <person name="Toymentseva A."/>
            <person name="Boulygina E.A."/>
            <person name="Kazakov S.V."/>
            <person name="Kayumov I."/>
            <person name="Suleimanova A.D."/>
            <person name="Mardanova A.M."/>
            <person name="Maria S.N."/>
            <person name="Sergey M.Y."/>
            <person name="Sharipova M.R."/>
        </authorList>
    </citation>
    <scope>NUCLEOTIDE SEQUENCE [LARGE SCALE GENOMIC DNA]</scope>
    <source>
        <strain evidence="7 9">M2.11</strain>
    </source>
</reference>
<name>A0A0A6VGY1_9BACI</name>
<feature type="transmembrane region" description="Helical" evidence="6">
    <location>
        <begin position="161"/>
        <end position="179"/>
    </location>
</feature>
<dbReference type="GO" id="GO:0016020">
    <property type="term" value="C:membrane"/>
    <property type="evidence" value="ECO:0007669"/>
    <property type="project" value="UniProtKB-SubCell"/>
</dbReference>
<dbReference type="PANTHER" id="PTHR21716:SF15">
    <property type="entry name" value="TRANSPORT PROTEIN YRRI-RELATED"/>
    <property type="match status" value="1"/>
</dbReference>
<keyword evidence="5 6" id="KW-0472">Membrane</keyword>
<dbReference type="STRING" id="363870.NG54_00115"/>
<comment type="caution">
    <text evidence="7">The sequence shown here is derived from an EMBL/GenBank/DDBJ whole genome shotgun (WGS) entry which is preliminary data.</text>
</comment>
<reference evidence="8 10" key="2">
    <citation type="submission" date="2020-02" db="EMBL/GenBank/DDBJ databases">
        <authorList>
            <person name="Feng H."/>
        </authorList>
    </citation>
    <scope>NUCLEOTIDE SEQUENCE [LARGE SCALE GENOMIC DNA]</scope>
    <source>
        <strain evidence="8 10">Gsoil 114</strain>
    </source>
</reference>
<evidence type="ECO:0000313" key="9">
    <source>
        <dbReference type="Proteomes" id="UP000030588"/>
    </source>
</evidence>
<dbReference type="Proteomes" id="UP000476934">
    <property type="component" value="Unassembled WGS sequence"/>
</dbReference>
<dbReference type="Pfam" id="PF01594">
    <property type="entry name" value="AI-2E_transport"/>
    <property type="match status" value="1"/>
</dbReference>
<protein>
    <submittedName>
        <fullName evidence="8">AI-2E family transporter</fullName>
    </submittedName>
    <submittedName>
        <fullName evidence="7">Membrane protein</fullName>
    </submittedName>
</protein>
<comment type="similarity">
    <text evidence="2">Belongs to the autoinducer-2 exporter (AI-2E) (TC 2.A.86) family.</text>
</comment>
<dbReference type="GO" id="GO:0055085">
    <property type="term" value="P:transmembrane transport"/>
    <property type="evidence" value="ECO:0007669"/>
    <property type="project" value="TreeGrafter"/>
</dbReference>
<dbReference type="InterPro" id="IPR002549">
    <property type="entry name" value="AI-2E-like"/>
</dbReference>
<evidence type="ECO:0000256" key="6">
    <source>
        <dbReference type="SAM" id="Phobius"/>
    </source>
</evidence>
<keyword evidence="3 6" id="KW-0812">Transmembrane</keyword>
<gene>
    <name evidence="8" type="ORF">G4D61_07195</name>
    <name evidence="7" type="ORF">NG54_00115</name>
</gene>
<evidence type="ECO:0000256" key="1">
    <source>
        <dbReference type="ARBA" id="ARBA00004141"/>
    </source>
</evidence>
<evidence type="ECO:0000313" key="8">
    <source>
        <dbReference type="EMBL" id="NEY19758.1"/>
    </source>
</evidence>
<dbReference type="RefSeq" id="WP_035352471.1">
    <property type="nucleotide sequence ID" value="NZ_JAAIWK010000008.1"/>
</dbReference>
<organism evidence="7 9">
    <name type="scientific">Heyndrickxia ginsengihumi</name>
    <dbReference type="NCBI Taxonomy" id="363870"/>
    <lineage>
        <taxon>Bacteria</taxon>
        <taxon>Bacillati</taxon>
        <taxon>Bacillota</taxon>
        <taxon>Bacilli</taxon>
        <taxon>Bacillales</taxon>
        <taxon>Bacillaceae</taxon>
        <taxon>Heyndrickxia</taxon>
    </lineage>
</organism>
<feature type="transmembrane region" description="Helical" evidence="6">
    <location>
        <begin position="219"/>
        <end position="237"/>
    </location>
</feature>
<dbReference type="EMBL" id="JAAIWK010000008">
    <property type="protein sequence ID" value="NEY19758.1"/>
    <property type="molecule type" value="Genomic_DNA"/>
</dbReference>
<proteinExistence type="inferred from homology"/>
<dbReference type="EMBL" id="JRUN01000001">
    <property type="protein sequence ID" value="KHD86831.1"/>
    <property type="molecule type" value="Genomic_DNA"/>
</dbReference>
<dbReference type="Proteomes" id="UP000030588">
    <property type="component" value="Unassembled WGS sequence"/>
</dbReference>
<feature type="transmembrane region" description="Helical" evidence="6">
    <location>
        <begin position="326"/>
        <end position="346"/>
    </location>
</feature>
<evidence type="ECO:0000256" key="4">
    <source>
        <dbReference type="ARBA" id="ARBA00022989"/>
    </source>
</evidence>
<feature type="transmembrane region" description="Helical" evidence="6">
    <location>
        <begin position="68"/>
        <end position="90"/>
    </location>
</feature>
<dbReference type="OrthoDB" id="9793390at2"/>
<evidence type="ECO:0000313" key="10">
    <source>
        <dbReference type="Proteomes" id="UP000476934"/>
    </source>
</evidence>
<feature type="transmembrane region" description="Helical" evidence="6">
    <location>
        <begin position="35"/>
        <end position="56"/>
    </location>
</feature>
<feature type="transmembrane region" description="Helical" evidence="6">
    <location>
        <begin position="257"/>
        <end position="289"/>
    </location>
</feature>
<feature type="transmembrane region" description="Helical" evidence="6">
    <location>
        <begin position="12"/>
        <end position="29"/>
    </location>
</feature>
<keyword evidence="10" id="KW-1185">Reference proteome</keyword>